<dbReference type="GO" id="GO:0005634">
    <property type="term" value="C:nucleus"/>
    <property type="evidence" value="ECO:0007669"/>
    <property type="project" value="UniProtKB-SubCell"/>
</dbReference>
<comment type="similarity">
    <text evidence="1">Belongs to the MAF1 family.</text>
</comment>
<keyword evidence="1" id="KW-0805">Transcription regulation</keyword>
<organism evidence="3">
    <name type="scientific">Amphora coffeiformis</name>
    <dbReference type="NCBI Taxonomy" id="265554"/>
    <lineage>
        <taxon>Eukaryota</taxon>
        <taxon>Sar</taxon>
        <taxon>Stramenopiles</taxon>
        <taxon>Ochrophyta</taxon>
        <taxon>Bacillariophyta</taxon>
        <taxon>Bacillariophyceae</taxon>
        <taxon>Bacillariophycidae</taxon>
        <taxon>Thalassiophysales</taxon>
        <taxon>Catenulaceae</taxon>
        <taxon>Amphora</taxon>
    </lineage>
</organism>
<dbReference type="InterPro" id="IPR038564">
    <property type="entry name" value="Maf1_sf"/>
</dbReference>
<feature type="region of interest" description="Disordered" evidence="2">
    <location>
        <begin position="65"/>
        <end position="101"/>
    </location>
</feature>
<feature type="compositionally biased region" description="Basic and acidic residues" evidence="2">
    <location>
        <begin position="89"/>
        <end position="98"/>
    </location>
</feature>
<gene>
    <name evidence="3" type="ORF">ACOF00016_LOCUS11251</name>
</gene>
<evidence type="ECO:0000313" key="3">
    <source>
        <dbReference type="EMBL" id="CAE0414008.1"/>
    </source>
</evidence>
<dbReference type="AlphaFoldDB" id="A0A7S3L815"/>
<sequence length="305" mass="34081">MKYLQQDKLSQWTAALTGVSVGHSRVLNGRVEVYSMKRAGSDKKYAAILGEKYVEQIHHDQEMAAAAAIKSEEPSPPRKRSLSASILQETEKDTDAGNKRKRSCSFDQALVLFPTKQPTALGDFTQQGTRRLMTDLILTLNASFPDYDFGSIKASDFTKVKVARSMATINNHLSEWARNEQSGARENVVEELWKAVNDSIALHECDVYNFQPPDGSLMNTWEEEEDDEHTASTNLWSFYYLFVNKVQKRILLFTATESMKATTISGEDEEQLEERYIGVTEAENGGRFDLDPAAAPPGGIPISSI</sequence>
<dbReference type="PIRSF" id="PIRSF037240">
    <property type="entry name" value="RNA_polIII_Trep_MAF1"/>
    <property type="match status" value="1"/>
</dbReference>
<keyword evidence="1" id="KW-0678">Repressor</keyword>
<dbReference type="GO" id="GO:0000994">
    <property type="term" value="F:RNA polymerase III core binding"/>
    <property type="evidence" value="ECO:0007669"/>
    <property type="project" value="TreeGrafter"/>
</dbReference>
<protein>
    <recommendedName>
        <fullName evidence="1">Repressor of RNA polymerase III transcription</fullName>
    </recommendedName>
</protein>
<name>A0A7S3L815_9STRA</name>
<dbReference type="PANTHER" id="PTHR22504">
    <property type="entry name" value="REPRESSOR OF RNA POLYMERASE III TRANSCRIPTION MAF1"/>
    <property type="match status" value="1"/>
</dbReference>
<evidence type="ECO:0000256" key="1">
    <source>
        <dbReference type="PIRNR" id="PIRNR037240"/>
    </source>
</evidence>
<dbReference type="PANTHER" id="PTHR22504:SF0">
    <property type="entry name" value="REPRESSOR OF RNA POLYMERASE III TRANSCRIPTION MAF1 HOMOLOG"/>
    <property type="match status" value="1"/>
</dbReference>
<accession>A0A7S3L815</accession>
<dbReference type="Pfam" id="PF09174">
    <property type="entry name" value="Maf1"/>
    <property type="match status" value="1"/>
</dbReference>
<proteinExistence type="inferred from homology"/>
<comment type="subcellular location">
    <subcellularLocation>
        <location evidence="1">Nucleus</location>
    </subcellularLocation>
</comment>
<dbReference type="EMBL" id="HBIM01013980">
    <property type="protein sequence ID" value="CAE0414008.1"/>
    <property type="molecule type" value="Transcribed_RNA"/>
</dbReference>
<dbReference type="InterPro" id="IPR015257">
    <property type="entry name" value="Maf1"/>
</dbReference>
<keyword evidence="1" id="KW-0804">Transcription</keyword>
<dbReference type="GO" id="GO:0016480">
    <property type="term" value="P:negative regulation of transcription by RNA polymerase III"/>
    <property type="evidence" value="ECO:0007669"/>
    <property type="project" value="UniProtKB-UniRule"/>
</dbReference>
<reference evidence="3" key="1">
    <citation type="submission" date="2021-01" db="EMBL/GenBank/DDBJ databases">
        <authorList>
            <person name="Corre E."/>
            <person name="Pelletier E."/>
            <person name="Niang G."/>
            <person name="Scheremetjew M."/>
            <person name="Finn R."/>
            <person name="Kale V."/>
            <person name="Holt S."/>
            <person name="Cochrane G."/>
            <person name="Meng A."/>
            <person name="Brown T."/>
            <person name="Cohen L."/>
        </authorList>
    </citation>
    <scope>NUCLEOTIDE SEQUENCE</scope>
    <source>
        <strain evidence="3">CCMP127</strain>
    </source>
</reference>
<evidence type="ECO:0000256" key="2">
    <source>
        <dbReference type="SAM" id="MobiDB-lite"/>
    </source>
</evidence>
<dbReference type="Gene3D" id="3.40.1000.50">
    <property type="entry name" value="Repressor of RNA polymerase III transcription Maf1"/>
    <property type="match status" value="1"/>
</dbReference>
<keyword evidence="1" id="KW-0539">Nucleus</keyword>